<gene>
    <name evidence="1" type="ORF">IMF26_00245</name>
</gene>
<evidence type="ECO:0000313" key="1">
    <source>
        <dbReference type="EMBL" id="QUL99501.1"/>
    </source>
</evidence>
<sequence>MPTELERPYPSTFSIVAWDGDAREWGVAVQSKFLGVGSVVPWAQAGVGAIATQARANTRYGPLGLELLRSGKTAREVVEELISTDEGADSRQLGVVDSHGRAWAFTGSSCLHWAGHQVGEGFSCQGNILAGPEVVAEMARAFRESSGDLAERLLQSLLAGQAAGGDRRGKQSAAILVVREKGGYGQLNDRYIDLRVEDHPDPITELVRLVDTHRIYFFSLHAGKTYPFRGPIIGKLRDAFVRLGKVEETVCADRVYQEVLDWGRREGIPEPREGWINHDVVLSIFRALQDRQ</sequence>
<dbReference type="Gene3D" id="3.60.20.10">
    <property type="entry name" value="Glutamine Phosphoribosylpyrophosphate, subunit 1, domain 1"/>
    <property type="match status" value="1"/>
</dbReference>
<name>A0AAT9LEN1_9FIRM</name>
<dbReference type="PANTHER" id="PTHR39328:SF1">
    <property type="entry name" value="BLL2871 PROTEIN"/>
    <property type="match status" value="1"/>
</dbReference>
<dbReference type="SUPFAM" id="SSF56235">
    <property type="entry name" value="N-terminal nucleophile aminohydrolases (Ntn hydrolases)"/>
    <property type="match status" value="1"/>
</dbReference>
<dbReference type="Pfam" id="PF06267">
    <property type="entry name" value="DUF1028"/>
    <property type="match status" value="1"/>
</dbReference>
<organism evidence="1">
    <name type="scientific">Candidatus Fermentithermobacillus carboniphilus</name>
    <dbReference type="NCBI Taxonomy" id="3085328"/>
    <lineage>
        <taxon>Bacteria</taxon>
        <taxon>Bacillati</taxon>
        <taxon>Bacillota</taxon>
        <taxon>Candidatus Fermentithermobacillia</taxon>
        <taxon>Candidatus Fermentithermobacillales</taxon>
        <taxon>Candidatus Fermentithermobacillaceae</taxon>
        <taxon>Candidatus Fermentithermobacillus</taxon>
    </lineage>
</organism>
<dbReference type="AlphaFoldDB" id="A0AAT9LEN1"/>
<dbReference type="EMBL" id="CP062796">
    <property type="protein sequence ID" value="QUL99501.1"/>
    <property type="molecule type" value="Genomic_DNA"/>
</dbReference>
<accession>A0AAT9LEN1</accession>
<dbReference type="PANTHER" id="PTHR39328">
    <property type="entry name" value="BLL2871 PROTEIN"/>
    <property type="match status" value="1"/>
</dbReference>
<dbReference type="KEGG" id="fcz:IMF26_00245"/>
<proteinExistence type="predicted"/>
<reference evidence="1" key="2">
    <citation type="journal article" date="2023" name="Biology">
        <title>Prokaryotic Life Associated with Coal-Fire Gas Vents Revealed by Metagenomics.</title>
        <authorList>
            <person name="Kadnikov V.V."/>
            <person name="Mardanov A.V."/>
            <person name="Beletsky A.V."/>
            <person name="Karnachuk O.V."/>
            <person name="Ravin N.V."/>
        </authorList>
    </citation>
    <scope>NUCLEOTIDE SEQUENCE</scope>
    <source>
        <strain evidence="1">Bu02</strain>
    </source>
</reference>
<reference evidence="1" key="1">
    <citation type="submission" date="2020-10" db="EMBL/GenBank/DDBJ databases">
        <authorList>
            <person name="Kadnikov V."/>
            <person name="Beletsky A.V."/>
            <person name="Mardanov A.V."/>
            <person name="Karnachuk O.V."/>
            <person name="Ravin N.V."/>
        </authorList>
    </citation>
    <scope>NUCLEOTIDE SEQUENCE</scope>
    <source>
        <strain evidence="1">Bu02</strain>
    </source>
</reference>
<dbReference type="InterPro" id="IPR010430">
    <property type="entry name" value="DUF1028"/>
</dbReference>
<protein>
    <submittedName>
        <fullName evidence="1">DUF1028 domain-containing protein</fullName>
    </submittedName>
</protein>
<dbReference type="InterPro" id="IPR029055">
    <property type="entry name" value="Ntn_hydrolases_N"/>
</dbReference>